<organism evidence="2 3">
    <name type="scientific">Araneus ventricosus</name>
    <name type="common">Orbweaver spider</name>
    <name type="synonym">Epeira ventricosa</name>
    <dbReference type="NCBI Taxonomy" id="182803"/>
    <lineage>
        <taxon>Eukaryota</taxon>
        <taxon>Metazoa</taxon>
        <taxon>Ecdysozoa</taxon>
        <taxon>Arthropoda</taxon>
        <taxon>Chelicerata</taxon>
        <taxon>Arachnida</taxon>
        <taxon>Araneae</taxon>
        <taxon>Araneomorphae</taxon>
        <taxon>Entelegynae</taxon>
        <taxon>Araneoidea</taxon>
        <taxon>Araneidae</taxon>
        <taxon>Araneus</taxon>
    </lineage>
</organism>
<evidence type="ECO:0000313" key="1">
    <source>
        <dbReference type="EMBL" id="GBO00765.1"/>
    </source>
</evidence>
<gene>
    <name evidence="1" type="ORF">AVEN_229782_1</name>
    <name evidence="2" type="ORF">AVEN_44285_1</name>
</gene>
<dbReference type="Proteomes" id="UP000499080">
    <property type="component" value="Unassembled WGS sequence"/>
</dbReference>
<keyword evidence="3" id="KW-1185">Reference proteome</keyword>
<evidence type="ECO:0000313" key="2">
    <source>
        <dbReference type="EMBL" id="GBO00766.1"/>
    </source>
</evidence>
<reference evidence="2 3" key="1">
    <citation type="journal article" date="2019" name="Sci. Rep.">
        <title>Orb-weaving spider Araneus ventricosus genome elucidates the spidroin gene catalogue.</title>
        <authorList>
            <person name="Kono N."/>
            <person name="Nakamura H."/>
            <person name="Ohtoshi R."/>
            <person name="Moran D.A.P."/>
            <person name="Shinohara A."/>
            <person name="Yoshida Y."/>
            <person name="Fujiwara M."/>
            <person name="Mori M."/>
            <person name="Tomita M."/>
            <person name="Arakawa K."/>
        </authorList>
    </citation>
    <scope>NUCLEOTIDE SEQUENCE [LARGE SCALE GENOMIC DNA]</scope>
</reference>
<proteinExistence type="predicted"/>
<dbReference type="EMBL" id="BGPR01029152">
    <property type="protein sequence ID" value="GBO00765.1"/>
    <property type="molecule type" value="Genomic_DNA"/>
</dbReference>
<sequence>MSCGKKLRNGEGLPFPRMYRYLNDEANDKHQQTHLITAKLLQTKGRNTRGGFFQFGKAGHSPLICSNPFGGILSSSFSSPTNKIGWDIHRSDWSSSPTSNPIP</sequence>
<accession>A0A4Y2TNV0</accession>
<dbReference type="AlphaFoldDB" id="A0A4Y2TNV0"/>
<evidence type="ECO:0000313" key="3">
    <source>
        <dbReference type="Proteomes" id="UP000499080"/>
    </source>
</evidence>
<dbReference type="EMBL" id="BGPR01029154">
    <property type="protein sequence ID" value="GBO00766.1"/>
    <property type="molecule type" value="Genomic_DNA"/>
</dbReference>
<protein>
    <submittedName>
        <fullName evidence="2">Uncharacterized protein</fullName>
    </submittedName>
</protein>
<name>A0A4Y2TNV0_ARAVE</name>
<comment type="caution">
    <text evidence="2">The sequence shown here is derived from an EMBL/GenBank/DDBJ whole genome shotgun (WGS) entry which is preliminary data.</text>
</comment>